<dbReference type="PANTHER" id="PTHR21599:SF0">
    <property type="entry name" value="GLYCERATE KINASE"/>
    <property type="match status" value="1"/>
</dbReference>
<dbReference type="SUPFAM" id="SSF110738">
    <property type="entry name" value="Glycerate kinase I"/>
    <property type="match status" value="1"/>
</dbReference>
<dbReference type="GO" id="GO:0008887">
    <property type="term" value="F:glycerate kinase activity"/>
    <property type="evidence" value="ECO:0007669"/>
    <property type="project" value="InterPro"/>
</dbReference>
<organism evidence="4">
    <name type="scientific">Anaerococcus vaginalis</name>
    <dbReference type="NCBI Taxonomy" id="33037"/>
    <lineage>
        <taxon>Bacteria</taxon>
        <taxon>Bacillati</taxon>
        <taxon>Bacillota</taxon>
        <taxon>Tissierellia</taxon>
        <taxon>Tissierellales</taxon>
        <taxon>Peptoniphilaceae</taxon>
        <taxon>Anaerococcus</taxon>
    </lineage>
</organism>
<accession>A0A6N2S2E9</accession>
<reference evidence="4" key="1">
    <citation type="submission" date="2019-11" db="EMBL/GenBank/DDBJ databases">
        <authorList>
            <person name="Feng L."/>
        </authorList>
    </citation>
    <scope>NUCLEOTIDE SEQUENCE</scope>
    <source>
        <strain evidence="4">AvaginalisLFYP127</strain>
    </source>
</reference>
<dbReference type="InterPro" id="IPR004381">
    <property type="entry name" value="Glycerate_kinase"/>
</dbReference>
<dbReference type="InterPro" id="IPR036129">
    <property type="entry name" value="Glycerate_kinase_sf"/>
</dbReference>
<dbReference type="EC" id="2.7.1.165" evidence="4"/>
<dbReference type="AlphaFoldDB" id="A0A6N2S2E9"/>
<dbReference type="InterPro" id="IPR018193">
    <property type="entry name" value="Glyc_kinase_flavodox-like_fold"/>
</dbReference>
<dbReference type="PANTHER" id="PTHR21599">
    <property type="entry name" value="GLYCERATE KINASE"/>
    <property type="match status" value="1"/>
</dbReference>
<proteinExistence type="inferred from homology"/>
<dbReference type="InterPro" id="IPR018197">
    <property type="entry name" value="Glycerate_kinase_RE-like"/>
</dbReference>
<evidence type="ECO:0000256" key="1">
    <source>
        <dbReference type="ARBA" id="ARBA00006284"/>
    </source>
</evidence>
<comment type="similarity">
    <text evidence="1">Belongs to the glycerate kinase type-1 family.</text>
</comment>
<keyword evidence="3 4" id="KW-0418">Kinase</keyword>
<dbReference type="NCBIfam" id="TIGR00045">
    <property type="entry name" value="glycerate kinase"/>
    <property type="match status" value="1"/>
</dbReference>
<evidence type="ECO:0000313" key="4">
    <source>
        <dbReference type="EMBL" id="VYS87853.1"/>
    </source>
</evidence>
<protein>
    <submittedName>
        <fullName evidence="4">Glycerate 2-kinase</fullName>
        <ecNumber evidence="4">2.7.1.165</ecNumber>
    </submittedName>
</protein>
<evidence type="ECO:0000256" key="3">
    <source>
        <dbReference type="ARBA" id="ARBA00022777"/>
    </source>
</evidence>
<sequence length="383" mass="43677">MNILLALDSIKDFENSIEIGNYFKEELESENVNNEVNILPFLDGGMGTVEIMKEVIGGDFSYVNVHNPLSEAVTSRYIIKENLCVMEMAQACGLRLLYKDKLDVMESSSIGLGEMIVDGLNNGCEKFFIGIGDTATNDMGMGMFYALGVRFFDKNLNSLNPVAKNMIKVDSIDMSGLDRRIMDVDLEIATSQPLTLFQRNSFLEKRPIRKGASPDEILQLEKACKHFSKKVSEALGVSEIDFPYLGAGGGVSWALYIFFRAKISNSMELVLSLLDFQKLVRDKDLLIITENVDEFNGENSINLSKFAKRYNENIKIIFLQDEDYPNMRDNPYIDDIYKFKIKSNLERGDYEKEIRSVARTFISDNLSQMENKFEKEELWLREK</sequence>
<gene>
    <name evidence="4" type="primary">garK</name>
    <name evidence="4" type="ORF">AVLFYP127_01684</name>
</gene>
<dbReference type="EMBL" id="CACRSW010000008">
    <property type="protein sequence ID" value="VYS87853.1"/>
    <property type="molecule type" value="Genomic_DNA"/>
</dbReference>
<dbReference type="Gene3D" id="3.90.1510.10">
    <property type="entry name" value="Glycerate kinase, domain 2"/>
    <property type="match status" value="1"/>
</dbReference>
<dbReference type="GO" id="GO:0031388">
    <property type="term" value="P:organic acid phosphorylation"/>
    <property type="evidence" value="ECO:0007669"/>
    <property type="project" value="InterPro"/>
</dbReference>
<dbReference type="GO" id="GO:0043798">
    <property type="term" value="F:glycerate 2-kinase activity"/>
    <property type="evidence" value="ECO:0007669"/>
    <property type="project" value="UniProtKB-EC"/>
</dbReference>
<dbReference type="Pfam" id="PF02595">
    <property type="entry name" value="Gly_kinase"/>
    <property type="match status" value="1"/>
</dbReference>
<dbReference type="RefSeq" id="WP_156328711.1">
    <property type="nucleotide sequence ID" value="NZ_CACRSW010000008.1"/>
</dbReference>
<dbReference type="Gene3D" id="3.40.50.10350">
    <property type="entry name" value="Glycerate kinase, domain 1"/>
    <property type="match status" value="1"/>
</dbReference>
<name>A0A6N2S2E9_9FIRM</name>
<keyword evidence="2 4" id="KW-0808">Transferase</keyword>
<evidence type="ECO:0000256" key="2">
    <source>
        <dbReference type="ARBA" id="ARBA00022679"/>
    </source>
</evidence>